<feature type="signal peptide" evidence="1">
    <location>
        <begin position="1"/>
        <end position="31"/>
    </location>
</feature>
<dbReference type="EMBL" id="JBGFUD010014585">
    <property type="protein sequence ID" value="MFH4983956.1"/>
    <property type="molecule type" value="Genomic_DNA"/>
</dbReference>
<evidence type="ECO:0000313" key="2">
    <source>
        <dbReference type="EMBL" id="MFH4983956.1"/>
    </source>
</evidence>
<protein>
    <submittedName>
        <fullName evidence="2">Uncharacterized protein</fullName>
    </submittedName>
</protein>
<organism evidence="2 3">
    <name type="scientific">Gnathostoma spinigerum</name>
    <dbReference type="NCBI Taxonomy" id="75299"/>
    <lineage>
        <taxon>Eukaryota</taxon>
        <taxon>Metazoa</taxon>
        <taxon>Ecdysozoa</taxon>
        <taxon>Nematoda</taxon>
        <taxon>Chromadorea</taxon>
        <taxon>Rhabditida</taxon>
        <taxon>Spirurina</taxon>
        <taxon>Gnathostomatomorpha</taxon>
        <taxon>Gnathostomatoidea</taxon>
        <taxon>Gnathostomatidae</taxon>
        <taxon>Gnathostoma</taxon>
    </lineage>
</organism>
<gene>
    <name evidence="2" type="ORF">AB6A40_010665</name>
</gene>
<sequence>MRHTIQRRVGTLLQSVFVCVCAFSLLHISTAQPNLNGWNRAVGLWGKRSMDYGRALGHSYFVEKRPEQNWMKLNSLWGKRADVEIPFGYPSMER</sequence>
<dbReference type="AlphaFoldDB" id="A0ABD6EX80"/>
<name>A0ABD6EX80_9BILA</name>
<dbReference type="Proteomes" id="UP001608902">
    <property type="component" value="Unassembled WGS sequence"/>
</dbReference>
<reference evidence="2 3" key="1">
    <citation type="submission" date="2024-08" db="EMBL/GenBank/DDBJ databases">
        <title>Gnathostoma spinigerum genome.</title>
        <authorList>
            <person name="Gonzalez-Bertolin B."/>
            <person name="Monzon S."/>
            <person name="Zaballos A."/>
            <person name="Jimenez P."/>
            <person name="Dekumyoy P."/>
            <person name="Varona S."/>
            <person name="Cuesta I."/>
            <person name="Sumanam S."/>
            <person name="Adisakwattana P."/>
            <person name="Gasser R.B."/>
            <person name="Hernandez-Gonzalez A."/>
            <person name="Young N.D."/>
            <person name="Perteguer M.J."/>
        </authorList>
    </citation>
    <scope>NUCLEOTIDE SEQUENCE [LARGE SCALE GENOMIC DNA]</scope>
    <source>
        <strain evidence="2">AL3</strain>
        <tissue evidence="2">Liver</tissue>
    </source>
</reference>
<proteinExistence type="predicted"/>
<comment type="caution">
    <text evidence="2">The sequence shown here is derived from an EMBL/GenBank/DDBJ whole genome shotgun (WGS) entry which is preliminary data.</text>
</comment>
<feature type="chain" id="PRO_5044772419" evidence="1">
    <location>
        <begin position="32"/>
        <end position="94"/>
    </location>
</feature>
<keyword evidence="1" id="KW-0732">Signal</keyword>
<evidence type="ECO:0000313" key="3">
    <source>
        <dbReference type="Proteomes" id="UP001608902"/>
    </source>
</evidence>
<evidence type="ECO:0000256" key="1">
    <source>
        <dbReference type="SAM" id="SignalP"/>
    </source>
</evidence>
<keyword evidence="3" id="KW-1185">Reference proteome</keyword>
<accession>A0ABD6EX80</accession>